<protein>
    <submittedName>
        <fullName evidence="1">BrnT family toxin</fullName>
    </submittedName>
</protein>
<dbReference type="Gene3D" id="3.10.450.530">
    <property type="entry name" value="Ribonuclease toxin, BrnT, of type II toxin-antitoxin system"/>
    <property type="match status" value="1"/>
</dbReference>
<gene>
    <name evidence="1" type="ORF">PUW23_24850</name>
</gene>
<organism evidence="1 2">
    <name type="scientific">Paenibacillus urinalis</name>
    <dbReference type="NCBI Taxonomy" id="521520"/>
    <lineage>
        <taxon>Bacteria</taxon>
        <taxon>Bacillati</taxon>
        <taxon>Bacillota</taxon>
        <taxon>Bacilli</taxon>
        <taxon>Bacillales</taxon>
        <taxon>Paenibacillaceae</taxon>
        <taxon>Paenibacillus</taxon>
    </lineage>
</organism>
<reference evidence="1" key="1">
    <citation type="submission" date="2023-02" db="EMBL/GenBank/DDBJ databases">
        <title>Pathogen: clinical or host-associated sample.</title>
        <authorList>
            <person name="Hergert J."/>
            <person name="Casey R."/>
            <person name="Wagner J."/>
            <person name="Young E.L."/>
            <person name="Oakeson K.F."/>
        </authorList>
    </citation>
    <scope>NUCLEOTIDE SEQUENCE</scope>
    <source>
        <strain evidence="1">2022CK-00830</strain>
    </source>
</reference>
<dbReference type="RefSeq" id="WP_047912623.1">
    <property type="nucleotide sequence ID" value="NZ_CP118101.1"/>
</dbReference>
<dbReference type="InterPro" id="IPR038573">
    <property type="entry name" value="BrnT_sf"/>
</dbReference>
<dbReference type="AlphaFoldDB" id="A0AAX3N1T1"/>
<accession>A0AAX3N1T1</accession>
<dbReference type="Pfam" id="PF04365">
    <property type="entry name" value="BrnT_toxin"/>
    <property type="match status" value="1"/>
</dbReference>
<dbReference type="InterPro" id="IPR007460">
    <property type="entry name" value="BrnT_toxin"/>
</dbReference>
<dbReference type="Proteomes" id="UP001220962">
    <property type="component" value="Chromosome"/>
</dbReference>
<dbReference type="EMBL" id="CP118101">
    <property type="protein sequence ID" value="WDH82634.1"/>
    <property type="molecule type" value="Genomic_DNA"/>
</dbReference>
<evidence type="ECO:0000313" key="2">
    <source>
        <dbReference type="Proteomes" id="UP001220962"/>
    </source>
</evidence>
<sequence>MSQFIWDEENIQHIARHNVEPFEAEDALMDPQRIKFSAHSGNMGIIGSTEDGRRLVVIYIKKMMGKLRVVTARDATETEAKAYRRRNR</sequence>
<name>A0AAX3N1T1_9BACL</name>
<evidence type="ECO:0000313" key="1">
    <source>
        <dbReference type="EMBL" id="WDH82634.1"/>
    </source>
</evidence>
<proteinExistence type="predicted"/>